<dbReference type="Pfam" id="PF13579">
    <property type="entry name" value="Glyco_trans_4_4"/>
    <property type="match status" value="1"/>
</dbReference>
<keyword evidence="1" id="KW-0472">Membrane</keyword>
<dbReference type="Pfam" id="PF26337">
    <property type="entry name" value="Gtf3_C"/>
    <property type="match status" value="1"/>
</dbReference>
<gene>
    <name evidence="4" type="ORF">MAGMO_2364</name>
</gene>
<evidence type="ECO:0000259" key="3">
    <source>
        <dbReference type="Pfam" id="PF26337"/>
    </source>
</evidence>
<sequence>MQIKAQEMSSDRFKGKRVVGLIREPFIEKIPSARILVEHLAAIEMEVTIVTGVNCSYPEPSFGNGKIRFLKVKENNRRWQLPTSLKLFFSALRSCFRTKPDFILGIGLYGGFIGLLISKLLKRPFVFSCIELPEKREAGVVLSYWQKLEYWLYRQADLVLVHDHFRAQFIVDQSKADGARFVVLPNTPGGKSRRVESEMLAEIFELDRKRDVILLHSGGFGAWFECDLLIQAAHDFPSNYHLVFHTNHDVTNTTFYQQHVANHLLPEGVHFSHQPVPVDQLDRLVSSAKIGIAFYSGEHLGHRRHYMGLASGKIGSLLKNGIPVITSDIPTLKEYVEGYGCGVCVRSPNELTSAVHTIMSDYDTYQANAIRCFDELWDADRYWPTLDEKLISLITRLDG</sequence>
<dbReference type="EMBL" id="LO017727">
    <property type="protein sequence ID" value="CRH06524.1"/>
    <property type="molecule type" value="Genomic_DNA"/>
</dbReference>
<feature type="transmembrane region" description="Helical" evidence="1">
    <location>
        <begin position="102"/>
        <end position="121"/>
    </location>
</feature>
<feature type="domain" description="Glucosyltransferase 3-like C-terminal" evidence="3">
    <location>
        <begin position="252"/>
        <end position="371"/>
    </location>
</feature>
<protein>
    <submittedName>
        <fullName evidence="4">Uncharacterized protein</fullName>
    </submittedName>
</protein>
<organism evidence="4">
    <name type="scientific">Magnetococcus massalia (strain MO-1)</name>
    <dbReference type="NCBI Taxonomy" id="451514"/>
    <lineage>
        <taxon>Bacteria</taxon>
        <taxon>Pseudomonadati</taxon>
        <taxon>Pseudomonadota</taxon>
        <taxon>Magnetococcia</taxon>
        <taxon>Magnetococcales</taxon>
        <taxon>Magnetococcaceae</taxon>
        <taxon>Magnetococcus</taxon>
    </lineage>
</organism>
<keyword evidence="1" id="KW-1133">Transmembrane helix</keyword>
<evidence type="ECO:0000259" key="2">
    <source>
        <dbReference type="Pfam" id="PF13579"/>
    </source>
</evidence>
<dbReference type="AlphaFoldDB" id="A0A1S7LK73"/>
<feature type="domain" description="Glycosyltransferase subfamily 4-like N-terminal" evidence="2">
    <location>
        <begin position="34"/>
        <end position="186"/>
    </location>
</feature>
<keyword evidence="1" id="KW-0812">Transmembrane</keyword>
<dbReference type="SUPFAM" id="SSF53756">
    <property type="entry name" value="UDP-Glycosyltransferase/glycogen phosphorylase"/>
    <property type="match status" value="1"/>
</dbReference>
<dbReference type="InterPro" id="IPR058592">
    <property type="entry name" value="Gtf3_C"/>
</dbReference>
<proteinExistence type="predicted"/>
<name>A0A1S7LK73_MAGMO</name>
<evidence type="ECO:0000313" key="4">
    <source>
        <dbReference type="EMBL" id="CRH06524.1"/>
    </source>
</evidence>
<reference evidence="4" key="1">
    <citation type="submission" date="2015-04" db="EMBL/GenBank/DDBJ databases">
        <authorList>
            <person name="Syromyatnikov M.Y."/>
            <person name="Popov V.N."/>
        </authorList>
    </citation>
    <scope>NUCLEOTIDE SEQUENCE</scope>
    <source>
        <strain evidence="4">MO-1</strain>
    </source>
</reference>
<accession>A0A1S7LK73</accession>
<dbReference type="Gene3D" id="3.40.50.2000">
    <property type="entry name" value="Glycogen Phosphorylase B"/>
    <property type="match status" value="2"/>
</dbReference>
<dbReference type="InterPro" id="IPR028098">
    <property type="entry name" value="Glyco_trans_4-like_N"/>
</dbReference>
<evidence type="ECO:0000256" key="1">
    <source>
        <dbReference type="SAM" id="Phobius"/>
    </source>
</evidence>
<dbReference type="GO" id="GO:0016757">
    <property type="term" value="F:glycosyltransferase activity"/>
    <property type="evidence" value="ECO:0007669"/>
    <property type="project" value="UniProtKB-ARBA"/>
</dbReference>